<evidence type="ECO:0000313" key="12">
    <source>
        <dbReference type="EMBL" id="ADD42638.1"/>
    </source>
</evidence>
<evidence type="ECO:0000256" key="2">
    <source>
        <dbReference type="ARBA" id="ARBA00022475"/>
    </source>
</evidence>
<keyword evidence="5 9" id="KW-0812">Transmembrane</keyword>
<keyword evidence="13" id="KW-1185">Reference proteome</keyword>
<reference evidence="12 13" key="1">
    <citation type="journal article" date="2009" name="Stand. Genomic Sci.">
        <title>Complete genome sequence of Stackebrandtia nassauensis type strain (LLR-40K-21).</title>
        <authorList>
            <person name="Munk C."/>
            <person name="Lapidus A."/>
            <person name="Copeland A."/>
            <person name="Jando M."/>
            <person name="Mayilraj S."/>
            <person name="Glavina Del Rio T."/>
            <person name="Nolan M."/>
            <person name="Chen F."/>
            <person name="Lucas S."/>
            <person name="Tice H."/>
            <person name="Cheng J.F."/>
            <person name="Han C."/>
            <person name="Detter J.C."/>
            <person name="Bruce D."/>
            <person name="Goodwin L."/>
            <person name="Chain P."/>
            <person name="Pitluck S."/>
            <person name="Goker M."/>
            <person name="Ovchinikova G."/>
            <person name="Pati A."/>
            <person name="Ivanova N."/>
            <person name="Mavromatis K."/>
            <person name="Chen A."/>
            <person name="Palaniappan K."/>
            <person name="Land M."/>
            <person name="Hauser L."/>
            <person name="Chang Y.J."/>
            <person name="Jeffries C.D."/>
            <person name="Bristow J."/>
            <person name="Eisen J.A."/>
            <person name="Markowitz V."/>
            <person name="Hugenholtz P."/>
            <person name="Kyrpides N.C."/>
            <person name="Klenk H.P."/>
        </authorList>
    </citation>
    <scope>NUCLEOTIDE SEQUENCE [LARGE SCALE GENOMIC DNA]</scope>
    <source>
        <strain evidence="13">DSM 44728 / CIP 108903 / NRRL B-16338 / NBRC 102104 / LLR-40K-21</strain>
    </source>
</reference>
<dbReference type="eggNOG" id="COG1287">
    <property type="taxonomic scope" value="Bacteria"/>
</dbReference>
<dbReference type="STRING" id="446470.Snas_2963"/>
<keyword evidence="3" id="KW-0328">Glycosyltransferase</keyword>
<dbReference type="Pfam" id="PF00535">
    <property type="entry name" value="Glycos_transf_2"/>
    <property type="match status" value="1"/>
</dbReference>
<proteinExistence type="inferred from homology"/>
<dbReference type="InterPro" id="IPR001173">
    <property type="entry name" value="Glyco_trans_2-like"/>
</dbReference>
<accession>D3Q9F6</accession>
<dbReference type="Pfam" id="PF13231">
    <property type="entry name" value="PMT_2"/>
    <property type="match status" value="1"/>
</dbReference>
<dbReference type="InterPro" id="IPR050256">
    <property type="entry name" value="Glycosyltransferase_2"/>
</dbReference>
<evidence type="ECO:0000256" key="7">
    <source>
        <dbReference type="ARBA" id="ARBA00022989"/>
    </source>
</evidence>
<evidence type="ECO:0000256" key="5">
    <source>
        <dbReference type="ARBA" id="ARBA00022692"/>
    </source>
</evidence>
<dbReference type="SUPFAM" id="SSF53448">
    <property type="entry name" value="Nucleotide-diphospho-sugar transferases"/>
    <property type="match status" value="1"/>
</dbReference>
<evidence type="ECO:0000256" key="1">
    <source>
        <dbReference type="ARBA" id="ARBA00006739"/>
    </source>
</evidence>
<evidence type="ECO:0000256" key="4">
    <source>
        <dbReference type="ARBA" id="ARBA00022679"/>
    </source>
</evidence>
<dbReference type="InterPro" id="IPR038731">
    <property type="entry name" value="RgtA/B/C-like"/>
</dbReference>
<evidence type="ECO:0000256" key="3">
    <source>
        <dbReference type="ARBA" id="ARBA00022676"/>
    </source>
</evidence>
<feature type="transmembrane region" description="Helical" evidence="9">
    <location>
        <begin position="639"/>
        <end position="658"/>
    </location>
</feature>
<dbReference type="InterPro" id="IPR029044">
    <property type="entry name" value="Nucleotide-diphossugar_trans"/>
</dbReference>
<evidence type="ECO:0000259" key="10">
    <source>
        <dbReference type="Pfam" id="PF00535"/>
    </source>
</evidence>
<keyword evidence="4 12" id="KW-0808">Transferase</keyword>
<dbReference type="EMBL" id="CP001778">
    <property type="protein sequence ID" value="ADD42638.1"/>
    <property type="molecule type" value="Genomic_DNA"/>
</dbReference>
<dbReference type="HOGENOM" id="CLU_356349_0_0_11"/>
<feature type="transmembrane region" description="Helical" evidence="9">
    <location>
        <begin position="273"/>
        <end position="291"/>
    </location>
</feature>
<keyword evidence="7 9" id="KW-1133">Transmembrane helix</keyword>
<feature type="transmembrane region" description="Helical" evidence="9">
    <location>
        <begin position="445"/>
        <end position="463"/>
    </location>
</feature>
<dbReference type="GO" id="GO:0005886">
    <property type="term" value="C:plasma membrane"/>
    <property type="evidence" value="ECO:0007669"/>
    <property type="project" value="TreeGrafter"/>
</dbReference>
<dbReference type="KEGG" id="sna:Snas_2963"/>
<feature type="transmembrane region" description="Helical" evidence="9">
    <location>
        <begin position="565"/>
        <end position="584"/>
    </location>
</feature>
<keyword evidence="2" id="KW-1003">Cell membrane</keyword>
<evidence type="ECO:0000256" key="6">
    <source>
        <dbReference type="ARBA" id="ARBA00022985"/>
    </source>
</evidence>
<organism evidence="12 13">
    <name type="scientific">Stackebrandtia nassauensis (strain DSM 44728 / CIP 108903 / NRRL B-16338 / NBRC 102104 / LLR-40K-21)</name>
    <dbReference type="NCBI Taxonomy" id="446470"/>
    <lineage>
        <taxon>Bacteria</taxon>
        <taxon>Bacillati</taxon>
        <taxon>Actinomycetota</taxon>
        <taxon>Actinomycetes</taxon>
        <taxon>Glycomycetales</taxon>
        <taxon>Glycomycetaceae</taxon>
        <taxon>Stackebrandtia</taxon>
    </lineage>
</organism>
<gene>
    <name evidence="12" type="ordered locus">Snas_2963</name>
</gene>
<dbReference type="GO" id="GO:0009103">
    <property type="term" value="P:lipopolysaccharide biosynthetic process"/>
    <property type="evidence" value="ECO:0007669"/>
    <property type="project" value="UniProtKB-KW"/>
</dbReference>
<protein>
    <submittedName>
        <fullName evidence="12">Glycosyl transferase family 2</fullName>
    </submittedName>
</protein>
<dbReference type="eggNOG" id="COG0463">
    <property type="taxonomic scope" value="Bacteria"/>
</dbReference>
<feature type="transmembrane region" description="Helical" evidence="9">
    <location>
        <begin position="604"/>
        <end position="627"/>
    </location>
</feature>
<feature type="transmembrane region" description="Helical" evidence="9">
    <location>
        <begin position="379"/>
        <end position="399"/>
    </location>
</feature>
<feature type="transmembrane region" description="Helical" evidence="9">
    <location>
        <begin position="538"/>
        <end position="558"/>
    </location>
</feature>
<keyword evidence="6" id="KW-0448">Lipopolysaccharide biosynthesis</keyword>
<feature type="domain" description="Glycosyltransferase 2-like" evidence="10">
    <location>
        <begin position="24"/>
        <end position="191"/>
    </location>
</feature>
<dbReference type="OrthoDB" id="9810303at2"/>
<feature type="transmembrane region" description="Helical" evidence="9">
    <location>
        <begin position="475"/>
        <end position="499"/>
    </location>
</feature>
<dbReference type="RefSeq" id="WP_013018209.1">
    <property type="nucleotide sequence ID" value="NC_013947.1"/>
</dbReference>
<feature type="domain" description="Glycosyltransferase RgtA/B/C/D-like" evidence="11">
    <location>
        <begin position="348"/>
        <end position="493"/>
    </location>
</feature>
<evidence type="ECO:0000256" key="9">
    <source>
        <dbReference type="SAM" id="Phobius"/>
    </source>
</evidence>
<dbReference type="CAZy" id="GT2">
    <property type="family name" value="Glycosyltransferase Family 2"/>
</dbReference>
<evidence type="ECO:0000256" key="8">
    <source>
        <dbReference type="ARBA" id="ARBA00023136"/>
    </source>
</evidence>
<sequence length="787" mass="87522">MTTELHHPTRQRTAVAAAIDGVAVVMPAYGEEANLAATVTDFLDTLDDARIPHAVVVVNDGSTDRTGDVLDSLARRYPGRVVAVHHDRNRGYGAAVRSGLDAALRHTELGQILLTDSDRQFHAADLLELRRRKATERADAILGYRERRADPWHRRLNARVWTLLCKTLLRLPGRDVDCAYKLIDRRLLEELSLTGEAAAISPELVSRITVDGNRVVEHPVRHYPRTHGEQTGARLSVVARSLLSLAGVYARLVRDAHRLVWLRRLARPANPTAAVVTILAALLAAAAYVFYLDQGVLLAYKDANSHLLIARRVVASPTAGLAQLGGVWLPLPHLLSAPLAAWESWYLNGFAGALISMISFVLCVRYLYLLGETLTRTRLGGLVTAALFAGNANILYLQATAMTELPLFACLAAATYHLDQWCRAARSRDLAAASVAVLAATLTRYEGWVFCAAALVIVIYVELRRHRSYSRTESSLVIFGFLACAGIAAWLVWNLVIFADPLYWQRGEYAESSLWVDGNDVNVGELDIASGTYGLATYHNIGLVTLAIAAAGMLLYLIRHRIRREWVAIYPLLGFGPFFVVALYTGQRPLNVVEYTGHFYNVRFGLIMLLPAAVFAGYLISVGVSAVRRFRFRSLRWTAVAVAVLVTAFGIATVPGVVTLRDAVEFRETDWENAATARWLRDNHDGDLTLMMSFANESVTYDSRIPTESLVYEGTYRLWERALADPHAQGIEWIYMRALPDAEDLVWHALYDTPQLEDHYTLVYEFHDRLVFRSTKALTEESEGEDD</sequence>
<keyword evidence="8 9" id="KW-0472">Membrane</keyword>
<dbReference type="AlphaFoldDB" id="D3Q9F6"/>
<feature type="transmembrane region" description="Helical" evidence="9">
    <location>
        <begin position="345"/>
        <end position="367"/>
    </location>
</feature>
<evidence type="ECO:0000313" key="13">
    <source>
        <dbReference type="Proteomes" id="UP000000844"/>
    </source>
</evidence>
<dbReference type="Proteomes" id="UP000000844">
    <property type="component" value="Chromosome"/>
</dbReference>
<dbReference type="PANTHER" id="PTHR48090">
    <property type="entry name" value="UNDECAPRENYL-PHOSPHATE 4-DEOXY-4-FORMAMIDO-L-ARABINOSE TRANSFERASE-RELATED"/>
    <property type="match status" value="1"/>
</dbReference>
<name>D3Q9F6_STANL</name>
<evidence type="ECO:0000259" key="11">
    <source>
        <dbReference type="Pfam" id="PF13231"/>
    </source>
</evidence>
<dbReference type="PANTHER" id="PTHR48090:SF3">
    <property type="entry name" value="UNDECAPRENYL-PHOSPHATE 4-DEOXY-4-FORMAMIDO-L-ARABINOSE TRANSFERASE"/>
    <property type="match status" value="1"/>
</dbReference>
<comment type="similarity">
    <text evidence="1">Belongs to the glycosyltransferase 2 family.</text>
</comment>
<dbReference type="CDD" id="cd04179">
    <property type="entry name" value="DPM_DPG-synthase_like"/>
    <property type="match status" value="1"/>
</dbReference>
<dbReference type="Gene3D" id="3.90.550.10">
    <property type="entry name" value="Spore Coat Polysaccharide Biosynthesis Protein SpsA, Chain A"/>
    <property type="match status" value="1"/>
</dbReference>
<dbReference type="GO" id="GO:0099621">
    <property type="term" value="F:undecaprenyl-phosphate 4-deoxy-4-formamido-L-arabinose transferase activity"/>
    <property type="evidence" value="ECO:0007669"/>
    <property type="project" value="TreeGrafter"/>
</dbReference>